<dbReference type="PANTHER" id="PTHR35531:SF1">
    <property type="entry name" value="INNER MEMBRANE PROTEIN YBCI-RELATED"/>
    <property type="match status" value="1"/>
</dbReference>
<evidence type="ECO:0000256" key="1">
    <source>
        <dbReference type="SAM" id="Phobius"/>
    </source>
</evidence>
<dbReference type="PANTHER" id="PTHR35531">
    <property type="entry name" value="INNER MEMBRANE PROTEIN YBCI-RELATED"/>
    <property type="match status" value="1"/>
</dbReference>
<dbReference type="EMBL" id="CP002690">
    <property type="protein sequence ID" value="AEE14973.1"/>
    <property type="molecule type" value="Genomic_DNA"/>
</dbReference>
<proteinExistence type="predicted"/>
<keyword evidence="1" id="KW-1133">Transmembrane helix</keyword>
<feature type="transmembrane region" description="Helical" evidence="1">
    <location>
        <begin position="148"/>
        <end position="166"/>
    </location>
</feature>
<name>M1E856_9BACT</name>
<dbReference type="eggNOG" id="COG1988">
    <property type="taxonomic scope" value="Bacteria"/>
</dbReference>
<dbReference type="Pfam" id="PF04307">
    <property type="entry name" value="YdjM"/>
    <property type="match status" value="1"/>
</dbReference>
<feature type="transmembrane region" description="Helical" evidence="1">
    <location>
        <begin position="99"/>
        <end position="117"/>
    </location>
</feature>
<dbReference type="RefSeq" id="WP_013756694.1">
    <property type="nucleotide sequence ID" value="NC_015499.1"/>
</dbReference>
<dbReference type="Proteomes" id="UP000011765">
    <property type="component" value="Chromosome"/>
</dbReference>
<keyword evidence="1" id="KW-0472">Membrane</keyword>
<protein>
    <recommendedName>
        <fullName evidence="4">Membrane-bound metal-dependent hydrolase</fullName>
    </recommendedName>
</protein>
<feature type="transmembrane region" description="Helical" evidence="1">
    <location>
        <begin position="71"/>
        <end position="92"/>
    </location>
</feature>
<dbReference type="HOGENOM" id="CLU_097802_3_1_9"/>
<reference evidence="2 3" key="1">
    <citation type="submission" date="2011-04" db="EMBL/GenBank/DDBJ databases">
        <title>The complete genome of Thermodesulfobium narugense DSM 14796.</title>
        <authorList>
            <consortium name="US DOE Joint Genome Institute (JGI-PGF)"/>
            <person name="Lucas S."/>
            <person name="Han J."/>
            <person name="Lapidus A."/>
            <person name="Bruce D."/>
            <person name="Goodwin L."/>
            <person name="Pitluck S."/>
            <person name="Peters L."/>
            <person name="Kyrpides N."/>
            <person name="Mavromatis K."/>
            <person name="Pagani I."/>
            <person name="Ivanova N."/>
            <person name="Ovchinnikova G."/>
            <person name="Zhang X."/>
            <person name="Saunders L."/>
            <person name="Detter J.C."/>
            <person name="Tapia R."/>
            <person name="Han C."/>
            <person name="Land M."/>
            <person name="Hauser L."/>
            <person name="Markowitz V."/>
            <person name="Cheng J.-F."/>
            <person name="Hugenholtz P."/>
            <person name="Woyke T."/>
            <person name="Wu D."/>
            <person name="Spring S."/>
            <person name="Schroeder M."/>
            <person name="Brambilla E."/>
            <person name="Klenk H.-P."/>
            <person name="Eisen J.A."/>
        </authorList>
    </citation>
    <scope>NUCLEOTIDE SEQUENCE [LARGE SCALE GENOMIC DNA]</scope>
    <source>
        <strain evidence="2 3">DSM 14796</strain>
    </source>
</reference>
<accession>M1E856</accession>
<keyword evidence="1" id="KW-0812">Transmembrane</keyword>
<evidence type="ECO:0008006" key="4">
    <source>
        <dbReference type="Google" id="ProtNLM"/>
    </source>
</evidence>
<evidence type="ECO:0000313" key="3">
    <source>
        <dbReference type="Proteomes" id="UP000011765"/>
    </source>
</evidence>
<sequence>MTGFTHLVVGGGSIVAIYVNHPEWMKNFNEIGVFLGSFLGSLFPDVDLPTSKISTLVKNPFFSIFFSHRGFWHSLSAVIIVDFLFTFLLRFLMNIDFNFFVSFIIFFSMCYLLHIFFDMIGSKGVKLFYPFCKRNFSFPFTKWFKNKTPLEFLILLIYLLIVFEGLR</sequence>
<dbReference type="AlphaFoldDB" id="M1E856"/>
<gene>
    <name evidence="2" type="ORF">Thena_1356</name>
</gene>
<dbReference type="KEGG" id="tnr:Thena_1356"/>
<dbReference type="InterPro" id="IPR007404">
    <property type="entry name" value="YdjM-like"/>
</dbReference>
<keyword evidence="3" id="KW-1185">Reference proteome</keyword>
<dbReference type="STRING" id="747365.Thena_1356"/>
<evidence type="ECO:0000313" key="2">
    <source>
        <dbReference type="EMBL" id="AEE14973.1"/>
    </source>
</evidence>
<organism evidence="2 3">
    <name type="scientific">Thermodesulfobium narugense DSM 14796</name>
    <dbReference type="NCBI Taxonomy" id="747365"/>
    <lineage>
        <taxon>Bacteria</taxon>
        <taxon>Pseudomonadati</taxon>
        <taxon>Thermodesulfobiota</taxon>
        <taxon>Thermodesulfobiia</taxon>
        <taxon>Thermodesulfobiales</taxon>
        <taxon>Thermodesulfobiaceae</taxon>
        <taxon>Thermodesulfobium</taxon>
    </lineage>
</organism>